<evidence type="ECO:0000313" key="1">
    <source>
        <dbReference type="EMBL" id="KAK9169076.1"/>
    </source>
</evidence>
<reference evidence="1 2" key="1">
    <citation type="submission" date="2024-01" db="EMBL/GenBank/DDBJ databases">
        <title>Genome assemblies of Stephania.</title>
        <authorList>
            <person name="Yang L."/>
        </authorList>
    </citation>
    <scope>NUCLEOTIDE SEQUENCE [LARGE SCALE GENOMIC DNA]</scope>
    <source>
        <strain evidence="1">YNDBR</strain>
        <tissue evidence="1">Leaf</tissue>
    </source>
</reference>
<dbReference type="EMBL" id="JBBNAF010000001">
    <property type="protein sequence ID" value="KAK9169076.1"/>
    <property type="molecule type" value="Genomic_DNA"/>
</dbReference>
<evidence type="ECO:0000313" key="2">
    <source>
        <dbReference type="Proteomes" id="UP001420932"/>
    </source>
</evidence>
<dbReference type="AlphaFoldDB" id="A0AAP0QAN9"/>
<dbReference type="Gene3D" id="2.40.50.100">
    <property type="match status" value="1"/>
</dbReference>
<evidence type="ECO:0008006" key="3">
    <source>
        <dbReference type="Google" id="ProtNLM"/>
    </source>
</evidence>
<protein>
    <recommendedName>
        <fullName evidence="3">DNA-directed RNA polymerase</fullName>
    </recommendedName>
</protein>
<sequence length="118" mass="13390">MSSNMQRQAVQVSQSGKCIVRTRLEHQTALDSRVFAIVEHEGNIIYTDTGKIVLLGNGDTAKLMIFDINELHRRVIYRNNTLTDLLTTSRPTPGELVMCQEKFVQEVVDTLLDYGIHE</sequence>
<comment type="caution">
    <text evidence="1">The sequence shown here is derived from an EMBL/GenBank/DDBJ whole genome shotgun (WGS) entry which is preliminary data.</text>
</comment>
<dbReference type="Gene3D" id="3.90.1100.10">
    <property type="match status" value="1"/>
</dbReference>
<dbReference type="Proteomes" id="UP001420932">
    <property type="component" value="Unassembled WGS sequence"/>
</dbReference>
<gene>
    <name evidence="1" type="ORF">Syun_001216</name>
</gene>
<name>A0AAP0QAN9_9MAGN</name>
<dbReference type="SUPFAM" id="SSF64484">
    <property type="entry name" value="beta and beta-prime subunits of DNA dependent RNA-polymerase"/>
    <property type="match status" value="2"/>
</dbReference>
<proteinExistence type="predicted"/>
<keyword evidence="2" id="KW-1185">Reference proteome</keyword>
<accession>A0AAP0QAN9</accession>
<organism evidence="1 2">
    <name type="scientific">Stephania yunnanensis</name>
    <dbReference type="NCBI Taxonomy" id="152371"/>
    <lineage>
        <taxon>Eukaryota</taxon>
        <taxon>Viridiplantae</taxon>
        <taxon>Streptophyta</taxon>
        <taxon>Embryophyta</taxon>
        <taxon>Tracheophyta</taxon>
        <taxon>Spermatophyta</taxon>
        <taxon>Magnoliopsida</taxon>
        <taxon>Ranunculales</taxon>
        <taxon>Menispermaceae</taxon>
        <taxon>Menispermoideae</taxon>
        <taxon>Cissampelideae</taxon>
        <taxon>Stephania</taxon>
    </lineage>
</organism>